<proteinExistence type="predicted"/>
<dbReference type="AlphaFoldDB" id="M1DX08"/>
<feature type="region of interest" description="Disordered" evidence="1">
    <location>
        <begin position="47"/>
        <end position="110"/>
    </location>
</feature>
<dbReference type="EnsemblPlants" id="PGSC0003DMT400095766">
    <property type="protein sequence ID" value="PGSC0003DMT400095766"/>
    <property type="gene ID" value="PGSC0003DMG400045337"/>
</dbReference>
<feature type="compositionally biased region" description="Basic and acidic residues" evidence="1">
    <location>
        <begin position="125"/>
        <end position="134"/>
    </location>
</feature>
<feature type="region of interest" description="Disordered" evidence="1">
    <location>
        <begin position="124"/>
        <end position="177"/>
    </location>
</feature>
<keyword evidence="3" id="KW-1185">Reference proteome</keyword>
<accession>M1DX08</accession>
<feature type="compositionally biased region" description="Polar residues" evidence="1">
    <location>
        <begin position="138"/>
        <end position="147"/>
    </location>
</feature>
<dbReference type="Gramene" id="PGSC0003DMT400095766">
    <property type="protein sequence ID" value="PGSC0003DMT400095766"/>
    <property type="gene ID" value="PGSC0003DMG400045337"/>
</dbReference>
<dbReference type="PaxDb" id="4113-PGSC0003DMT400095766"/>
<feature type="compositionally biased region" description="Basic and acidic residues" evidence="1">
    <location>
        <begin position="158"/>
        <end position="177"/>
    </location>
</feature>
<evidence type="ECO:0000313" key="3">
    <source>
        <dbReference type="Proteomes" id="UP000011115"/>
    </source>
</evidence>
<reference evidence="3" key="1">
    <citation type="journal article" date="2011" name="Nature">
        <title>Genome sequence and analysis of the tuber crop potato.</title>
        <authorList>
            <consortium name="The Potato Genome Sequencing Consortium"/>
        </authorList>
    </citation>
    <scope>NUCLEOTIDE SEQUENCE [LARGE SCALE GENOMIC DNA]</scope>
    <source>
        <strain evidence="3">cv. DM1-3 516 R44</strain>
    </source>
</reference>
<dbReference type="InParanoid" id="M1DX08"/>
<dbReference type="HOGENOM" id="CLU_1520443_0_0_1"/>
<evidence type="ECO:0000256" key="1">
    <source>
        <dbReference type="SAM" id="MobiDB-lite"/>
    </source>
</evidence>
<protein>
    <submittedName>
        <fullName evidence="2">Uncharacterized protein</fullName>
    </submittedName>
</protein>
<reference evidence="2" key="2">
    <citation type="submission" date="2015-06" db="UniProtKB">
        <authorList>
            <consortium name="EnsemblPlants"/>
        </authorList>
    </citation>
    <scope>IDENTIFICATION</scope>
    <source>
        <strain evidence="2">DM1-3 516 R44</strain>
    </source>
</reference>
<name>M1DX08_SOLTU</name>
<evidence type="ECO:0000313" key="2">
    <source>
        <dbReference type="EnsemblPlants" id="PGSC0003DMT400095766"/>
    </source>
</evidence>
<sequence>MEPLKLGFYDSKASLHQISWGILAKLALWTLRLAKCTRRLAKCTFGSPKFPVSSPNGKSIRRLEGSNGRQANHLGEIRPSSPFGPAPRPKRQSTRRVQDPKGDSPNPLGDQVLKVLVEAWTLRRKKDERNKEAEAYASPSTTSNSPKGRTLPFVQVREALKEQDQKGDERSSRRFIE</sequence>
<dbReference type="Proteomes" id="UP000011115">
    <property type="component" value="Unassembled WGS sequence"/>
</dbReference>
<organism evidence="2 3">
    <name type="scientific">Solanum tuberosum</name>
    <name type="common">Potato</name>
    <dbReference type="NCBI Taxonomy" id="4113"/>
    <lineage>
        <taxon>Eukaryota</taxon>
        <taxon>Viridiplantae</taxon>
        <taxon>Streptophyta</taxon>
        <taxon>Embryophyta</taxon>
        <taxon>Tracheophyta</taxon>
        <taxon>Spermatophyta</taxon>
        <taxon>Magnoliopsida</taxon>
        <taxon>eudicotyledons</taxon>
        <taxon>Gunneridae</taxon>
        <taxon>Pentapetalae</taxon>
        <taxon>asterids</taxon>
        <taxon>lamiids</taxon>
        <taxon>Solanales</taxon>
        <taxon>Solanaceae</taxon>
        <taxon>Solanoideae</taxon>
        <taxon>Solaneae</taxon>
        <taxon>Solanum</taxon>
    </lineage>
</organism>